<dbReference type="AlphaFoldDB" id="A0A934IMK9"/>
<dbReference type="InterPro" id="IPR001926">
    <property type="entry name" value="TrpB-like_PALP"/>
</dbReference>
<dbReference type="InterPro" id="IPR036052">
    <property type="entry name" value="TrpB-like_PALP_sf"/>
</dbReference>
<keyword evidence="5" id="KW-1185">Reference proteome</keyword>
<organism evidence="4 5">
    <name type="scientific">Acuticoccus mangrovi</name>
    <dbReference type="NCBI Taxonomy" id="2796142"/>
    <lineage>
        <taxon>Bacteria</taxon>
        <taxon>Pseudomonadati</taxon>
        <taxon>Pseudomonadota</taxon>
        <taxon>Alphaproteobacteria</taxon>
        <taxon>Hyphomicrobiales</taxon>
        <taxon>Amorphaceae</taxon>
        <taxon>Acuticoccus</taxon>
    </lineage>
</organism>
<accession>A0A934IMK9</accession>
<evidence type="ECO:0000259" key="3">
    <source>
        <dbReference type="Pfam" id="PF00291"/>
    </source>
</evidence>
<evidence type="ECO:0000313" key="5">
    <source>
        <dbReference type="Proteomes" id="UP000609531"/>
    </source>
</evidence>
<feature type="domain" description="Tryptophan synthase beta chain-like PALP" evidence="3">
    <location>
        <begin position="124"/>
        <end position="320"/>
    </location>
</feature>
<dbReference type="PANTHER" id="PTHR10314">
    <property type="entry name" value="CYSTATHIONINE BETA-SYNTHASE"/>
    <property type="match status" value="1"/>
</dbReference>
<comment type="cofactor">
    <cofactor evidence="1">
        <name>pyridoxal 5'-phosphate</name>
        <dbReference type="ChEBI" id="CHEBI:597326"/>
    </cofactor>
</comment>
<dbReference type="InterPro" id="IPR050214">
    <property type="entry name" value="Cys_Synth/Cystath_Beta-Synth"/>
</dbReference>
<dbReference type="SUPFAM" id="SSF53686">
    <property type="entry name" value="Tryptophan synthase beta subunit-like PLP-dependent enzymes"/>
    <property type="match status" value="1"/>
</dbReference>
<protein>
    <submittedName>
        <fullName evidence="4">Pyridoxal-phosphate dependent enzyme</fullName>
    </submittedName>
</protein>
<dbReference type="GO" id="GO:1901605">
    <property type="term" value="P:alpha-amino acid metabolic process"/>
    <property type="evidence" value="ECO:0007669"/>
    <property type="project" value="UniProtKB-ARBA"/>
</dbReference>
<evidence type="ECO:0000313" key="4">
    <source>
        <dbReference type="EMBL" id="MBJ3776612.1"/>
    </source>
</evidence>
<dbReference type="Proteomes" id="UP000609531">
    <property type="component" value="Unassembled WGS sequence"/>
</dbReference>
<dbReference type="Gene3D" id="3.40.50.1100">
    <property type="match status" value="2"/>
</dbReference>
<proteinExistence type="predicted"/>
<evidence type="ECO:0000256" key="1">
    <source>
        <dbReference type="ARBA" id="ARBA00001933"/>
    </source>
</evidence>
<comment type="caution">
    <text evidence="4">The sequence shown here is derived from an EMBL/GenBank/DDBJ whole genome shotgun (WGS) entry which is preliminary data.</text>
</comment>
<gene>
    <name evidence="4" type="ORF">JCR33_12980</name>
</gene>
<dbReference type="EMBL" id="JAEKJA010000010">
    <property type="protein sequence ID" value="MBJ3776612.1"/>
    <property type="molecule type" value="Genomic_DNA"/>
</dbReference>
<keyword evidence="2" id="KW-0663">Pyridoxal phosphate</keyword>
<reference evidence="4" key="1">
    <citation type="submission" date="2020-12" db="EMBL/GenBank/DDBJ databases">
        <title>Bacterial taxonomy.</title>
        <authorList>
            <person name="Pan X."/>
        </authorList>
    </citation>
    <scope>NUCLEOTIDE SEQUENCE</scope>
    <source>
        <strain evidence="4">B2012</strain>
    </source>
</reference>
<name>A0A934IMK9_9HYPH</name>
<evidence type="ECO:0000256" key="2">
    <source>
        <dbReference type="ARBA" id="ARBA00022898"/>
    </source>
</evidence>
<sequence>MEPLDDLVLITRRAGSRNKEKRVVNPFDLPNDVVDEAVYRRAVDHLRTHGVVLPRFAELVSPVAVDPSVDPDAADPRNLFRVHWYNDPATVAGRMVPAHVELPKALTGVDARILVMLGENFPIIHAHKVLAAYACLAPRLASGAFDPAHQRAVWPSTGNYCRGGVAISRILGCRGIAVLPEGMSAERFRWLEEWVTDPADIIRTYGSESNVKEIYDACAELERQPDTMIFNQFSEFPNYLGHYEVTGQAAGALFEAYREENADLKLAAFVAATGSAGTLAAGDRLKEDYDAKIAVMEPIECPTLLYNGFGEHNIQGIGDKHVPLIHNVTNTDIAVGVSDEGTDDLYLLFNSGAGRQYLAERRKVDQATIKGIAGFGLSGIGNMLAAIKVAKRLKLGPDDVIVTVATDSAALYESERDDRLKTRFGGSFDMVDAGEAFGRHILGGDSDHLVEMMTRDRDRMFNLGYYTWVEQQGISVEDFERRRPQSFWRGLREKLPGFDALIDKINHDTGLKRAA</sequence>
<dbReference type="Pfam" id="PF00291">
    <property type="entry name" value="PALP"/>
    <property type="match status" value="1"/>
</dbReference>